<dbReference type="Pfam" id="PF07690">
    <property type="entry name" value="MFS_1"/>
    <property type="match status" value="1"/>
</dbReference>
<keyword evidence="6 7" id="KW-0472">Membrane</keyword>
<dbReference type="RefSeq" id="WP_184996553.1">
    <property type="nucleotide sequence ID" value="NZ_BOMK01000022.1"/>
</dbReference>
<dbReference type="SUPFAM" id="SSF103473">
    <property type="entry name" value="MFS general substrate transporter"/>
    <property type="match status" value="1"/>
</dbReference>
<keyword evidence="3" id="KW-1003">Cell membrane</keyword>
<feature type="transmembrane region" description="Helical" evidence="7">
    <location>
        <begin position="400"/>
        <end position="417"/>
    </location>
</feature>
<feature type="transmembrane region" description="Helical" evidence="7">
    <location>
        <begin position="261"/>
        <end position="286"/>
    </location>
</feature>
<evidence type="ECO:0000256" key="1">
    <source>
        <dbReference type="ARBA" id="ARBA00004651"/>
    </source>
</evidence>
<sequence length="493" mass="49709">MAASVPLRDRRRAAALAVLCAMALMIVLDSTIVAVAVPAIQADLGFSPTGVAWVVNGYLIGFAGLLLLAGRLGDLIGARRVFLAGLVVFTAASLLCGLATTAPLLVAGRFVQGVGGALASAVIFSLIVRLYPEPGSQARAIGVFSFTQAGGAAFGFVAGGLLTDAAGWPWIFLVNLPIGVAVLVVALRVVPREAGAGLREGLDVSGAILITLGLSLGVYAIVDGGFRYGVAALLLVVAFLVRQRYARTPLAPLSVLSRGRLLATGAAVVLIFATGMGFQFVNALFLQRVLGLDSIGTGLAFLPTPIVIGVLSLLVAPRMIARFGVRPVLLAGLGMLAAGLALLVRAPAEARYATDVLPSLIIMGLGIGVVIPAIIMLAMAGAEPGETGLVSGLTNTAQQAGGALGLAVLAVVAARVTDASLASGLGEVAALRDGYSRAYLTAAGFVTAAAIITALLPSRPPSIVDATPDDQPSTVGGAPNVILSKDACESGAR</sequence>
<dbReference type="GO" id="GO:0005886">
    <property type="term" value="C:plasma membrane"/>
    <property type="evidence" value="ECO:0007669"/>
    <property type="project" value="UniProtKB-SubCell"/>
</dbReference>
<dbReference type="GO" id="GO:0022857">
    <property type="term" value="F:transmembrane transporter activity"/>
    <property type="evidence" value="ECO:0007669"/>
    <property type="project" value="InterPro"/>
</dbReference>
<dbReference type="PANTHER" id="PTHR42718:SF46">
    <property type="entry name" value="BLR6921 PROTEIN"/>
    <property type="match status" value="1"/>
</dbReference>
<dbReference type="PANTHER" id="PTHR42718">
    <property type="entry name" value="MAJOR FACILITATOR SUPERFAMILY MULTIDRUG TRANSPORTER MFSC"/>
    <property type="match status" value="1"/>
</dbReference>
<keyword evidence="4 7" id="KW-0812">Transmembrane</keyword>
<evidence type="ECO:0000256" key="6">
    <source>
        <dbReference type="ARBA" id="ARBA00023136"/>
    </source>
</evidence>
<feature type="transmembrane region" description="Helical" evidence="7">
    <location>
        <begin position="81"/>
        <end position="104"/>
    </location>
</feature>
<feature type="domain" description="Major facilitator superfamily (MFS) profile" evidence="8">
    <location>
        <begin position="15"/>
        <end position="461"/>
    </location>
</feature>
<comment type="caution">
    <text evidence="9">The sequence shown here is derived from an EMBL/GenBank/DDBJ whole genome shotgun (WGS) entry which is preliminary data.</text>
</comment>
<feature type="transmembrane region" description="Helical" evidence="7">
    <location>
        <begin position="328"/>
        <end position="348"/>
    </location>
</feature>
<dbReference type="Proteomes" id="UP000578112">
    <property type="component" value="Unassembled WGS sequence"/>
</dbReference>
<evidence type="ECO:0000256" key="7">
    <source>
        <dbReference type="SAM" id="Phobius"/>
    </source>
</evidence>
<evidence type="ECO:0000256" key="5">
    <source>
        <dbReference type="ARBA" id="ARBA00022989"/>
    </source>
</evidence>
<protein>
    <submittedName>
        <fullName evidence="9">EmrB/QacA subfamily drug resistance transporter</fullName>
    </submittedName>
</protein>
<proteinExistence type="predicted"/>
<dbReference type="Gene3D" id="1.20.1250.20">
    <property type="entry name" value="MFS general substrate transporter like domains"/>
    <property type="match status" value="1"/>
</dbReference>
<gene>
    <name evidence="9" type="ORF">BJ971_006066</name>
</gene>
<feature type="transmembrane region" description="Helical" evidence="7">
    <location>
        <begin position="360"/>
        <end position="380"/>
    </location>
</feature>
<dbReference type="PROSITE" id="PS50850">
    <property type="entry name" value="MFS"/>
    <property type="match status" value="1"/>
</dbReference>
<dbReference type="InterPro" id="IPR011701">
    <property type="entry name" value="MFS"/>
</dbReference>
<dbReference type="CDD" id="cd17321">
    <property type="entry name" value="MFS_MMR_MDR_like"/>
    <property type="match status" value="1"/>
</dbReference>
<dbReference type="Gene3D" id="1.20.1720.10">
    <property type="entry name" value="Multidrug resistance protein D"/>
    <property type="match status" value="1"/>
</dbReference>
<reference evidence="9 10" key="1">
    <citation type="submission" date="2020-08" db="EMBL/GenBank/DDBJ databases">
        <title>Sequencing the genomes of 1000 actinobacteria strains.</title>
        <authorList>
            <person name="Klenk H.-P."/>
        </authorList>
    </citation>
    <scope>NUCLEOTIDE SEQUENCE [LARGE SCALE GENOMIC DNA]</scope>
    <source>
        <strain evidence="9 10">DSM 43149</strain>
    </source>
</reference>
<organism evidence="9 10">
    <name type="scientific">Actinoplanes digitatis</name>
    <dbReference type="NCBI Taxonomy" id="1868"/>
    <lineage>
        <taxon>Bacteria</taxon>
        <taxon>Bacillati</taxon>
        <taxon>Actinomycetota</taxon>
        <taxon>Actinomycetes</taxon>
        <taxon>Micromonosporales</taxon>
        <taxon>Micromonosporaceae</taxon>
        <taxon>Actinoplanes</taxon>
    </lineage>
</organism>
<dbReference type="InterPro" id="IPR036259">
    <property type="entry name" value="MFS_trans_sf"/>
</dbReference>
<feature type="transmembrane region" description="Helical" evidence="7">
    <location>
        <begin position="225"/>
        <end position="241"/>
    </location>
</feature>
<evidence type="ECO:0000256" key="4">
    <source>
        <dbReference type="ARBA" id="ARBA00022692"/>
    </source>
</evidence>
<dbReference type="AlphaFoldDB" id="A0A7W7I317"/>
<evidence type="ECO:0000256" key="2">
    <source>
        <dbReference type="ARBA" id="ARBA00022448"/>
    </source>
</evidence>
<keyword evidence="5 7" id="KW-1133">Transmembrane helix</keyword>
<feature type="transmembrane region" description="Helical" evidence="7">
    <location>
        <begin position="110"/>
        <end position="128"/>
    </location>
</feature>
<comment type="subcellular location">
    <subcellularLocation>
        <location evidence="1">Cell membrane</location>
        <topology evidence="1">Multi-pass membrane protein</topology>
    </subcellularLocation>
</comment>
<feature type="transmembrane region" description="Helical" evidence="7">
    <location>
        <begin position="437"/>
        <end position="456"/>
    </location>
</feature>
<evidence type="ECO:0000313" key="9">
    <source>
        <dbReference type="EMBL" id="MBB4765510.1"/>
    </source>
</evidence>
<feature type="transmembrane region" description="Helical" evidence="7">
    <location>
        <begin position="202"/>
        <end position="219"/>
    </location>
</feature>
<feature type="transmembrane region" description="Helical" evidence="7">
    <location>
        <begin position="140"/>
        <end position="162"/>
    </location>
</feature>
<dbReference type="InterPro" id="IPR020846">
    <property type="entry name" value="MFS_dom"/>
</dbReference>
<name>A0A7W7I317_9ACTN</name>
<accession>A0A7W7I317</accession>
<feature type="transmembrane region" description="Helical" evidence="7">
    <location>
        <begin position="168"/>
        <end position="190"/>
    </location>
</feature>
<keyword evidence="10" id="KW-1185">Reference proteome</keyword>
<evidence type="ECO:0000256" key="3">
    <source>
        <dbReference type="ARBA" id="ARBA00022475"/>
    </source>
</evidence>
<dbReference type="EMBL" id="JACHNH010000001">
    <property type="protein sequence ID" value="MBB4765510.1"/>
    <property type="molecule type" value="Genomic_DNA"/>
</dbReference>
<keyword evidence="2" id="KW-0813">Transport</keyword>
<evidence type="ECO:0000259" key="8">
    <source>
        <dbReference type="PROSITE" id="PS50850"/>
    </source>
</evidence>
<feature type="transmembrane region" description="Helical" evidence="7">
    <location>
        <begin position="298"/>
        <end position="316"/>
    </location>
</feature>
<evidence type="ECO:0000313" key="10">
    <source>
        <dbReference type="Proteomes" id="UP000578112"/>
    </source>
</evidence>
<feature type="transmembrane region" description="Helical" evidence="7">
    <location>
        <begin position="50"/>
        <end position="69"/>
    </location>
</feature>